<protein>
    <submittedName>
        <fullName evidence="3">Uncharacterized protein</fullName>
    </submittedName>
</protein>
<keyword evidence="2" id="KW-0472">Membrane</keyword>
<sequence length="309" mass="33075">MMEQKKEGSTLMPPSLSFTAATPEGSPAATRTRAASEGPSAVLPPATPSRSQSDGGKRSKRKAEDVESGGTPPKDSKATVTLDPRPHHVSHSHSTTSSHAPSSFHRQKRAKVSTTPDQSPPRPSSRAGSVIAANTGAGSSRASPPHQHTRQLSRAPSRMSQASSLPIAALVAPHAPSVARSAGGTGYHMRDPRKPPRVQPTGWGLEFGDGRWWRGGGSPMHAWLFFVGFVLFPLWWVAGLCVPVPRTRRIGGDAEEKGKAAQVVLDDPQVEFDAKSWRRRCRIMAGISLITYIPFIVLVAVFVPRSARG</sequence>
<dbReference type="AlphaFoldDB" id="A0AAD7K257"/>
<dbReference type="Proteomes" id="UP001215280">
    <property type="component" value="Unassembled WGS sequence"/>
</dbReference>
<evidence type="ECO:0000313" key="3">
    <source>
        <dbReference type="EMBL" id="KAJ7776759.1"/>
    </source>
</evidence>
<gene>
    <name evidence="3" type="ORF">DFH07DRAFT_797654</name>
</gene>
<dbReference type="EMBL" id="JARJLG010000011">
    <property type="protein sequence ID" value="KAJ7776759.1"/>
    <property type="molecule type" value="Genomic_DNA"/>
</dbReference>
<keyword evidence="2" id="KW-1133">Transmembrane helix</keyword>
<evidence type="ECO:0000256" key="1">
    <source>
        <dbReference type="SAM" id="MobiDB-lite"/>
    </source>
</evidence>
<keyword evidence="2" id="KW-0812">Transmembrane</keyword>
<feature type="compositionally biased region" description="Polar residues" evidence="1">
    <location>
        <begin position="150"/>
        <end position="163"/>
    </location>
</feature>
<feature type="transmembrane region" description="Helical" evidence="2">
    <location>
        <begin position="283"/>
        <end position="303"/>
    </location>
</feature>
<comment type="caution">
    <text evidence="3">The sequence shown here is derived from an EMBL/GenBank/DDBJ whole genome shotgun (WGS) entry which is preliminary data.</text>
</comment>
<evidence type="ECO:0000313" key="4">
    <source>
        <dbReference type="Proteomes" id="UP001215280"/>
    </source>
</evidence>
<proteinExistence type="predicted"/>
<keyword evidence="4" id="KW-1185">Reference proteome</keyword>
<evidence type="ECO:0000256" key="2">
    <source>
        <dbReference type="SAM" id="Phobius"/>
    </source>
</evidence>
<feature type="transmembrane region" description="Helical" evidence="2">
    <location>
        <begin position="222"/>
        <end position="242"/>
    </location>
</feature>
<feature type="region of interest" description="Disordered" evidence="1">
    <location>
        <begin position="176"/>
        <end position="201"/>
    </location>
</feature>
<feature type="region of interest" description="Disordered" evidence="1">
    <location>
        <begin position="1"/>
        <end position="163"/>
    </location>
</feature>
<name>A0AAD7K257_9AGAR</name>
<accession>A0AAD7K257</accession>
<organism evidence="3 4">
    <name type="scientific">Mycena maculata</name>
    <dbReference type="NCBI Taxonomy" id="230809"/>
    <lineage>
        <taxon>Eukaryota</taxon>
        <taxon>Fungi</taxon>
        <taxon>Dikarya</taxon>
        <taxon>Basidiomycota</taxon>
        <taxon>Agaricomycotina</taxon>
        <taxon>Agaricomycetes</taxon>
        <taxon>Agaricomycetidae</taxon>
        <taxon>Agaricales</taxon>
        <taxon>Marasmiineae</taxon>
        <taxon>Mycenaceae</taxon>
        <taxon>Mycena</taxon>
    </lineage>
</organism>
<feature type="compositionally biased region" description="Low complexity" evidence="1">
    <location>
        <begin position="92"/>
        <end position="104"/>
    </location>
</feature>
<reference evidence="3" key="1">
    <citation type="submission" date="2023-03" db="EMBL/GenBank/DDBJ databases">
        <title>Massive genome expansion in bonnet fungi (Mycena s.s.) driven by repeated elements and novel gene families across ecological guilds.</title>
        <authorList>
            <consortium name="Lawrence Berkeley National Laboratory"/>
            <person name="Harder C.B."/>
            <person name="Miyauchi S."/>
            <person name="Viragh M."/>
            <person name="Kuo A."/>
            <person name="Thoen E."/>
            <person name="Andreopoulos B."/>
            <person name="Lu D."/>
            <person name="Skrede I."/>
            <person name="Drula E."/>
            <person name="Henrissat B."/>
            <person name="Morin E."/>
            <person name="Kohler A."/>
            <person name="Barry K."/>
            <person name="LaButti K."/>
            <person name="Morin E."/>
            <person name="Salamov A."/>
            <person name="Lipzen A."/>
            <person name="Mereny Z."/>
            <person name="Hegedus B."/>
            <person name="Baldrian P."/>
            <person name="Stursova M."/>
            <person name="Weitz H."/>
            <person name="Taylor A."/>
            <person name="Grigoriev I.V."/>
            <person name="Nagy L.G."/>
            <person name="Martin F."/>
            <person name="Kauserud H."/>
        </authorList>
    </citation>
    <scope>NUCLEOTIDE SEQUENCE</scope>
    <source>
        <strain evidence="3">CBHHK188m</strain>
    </source>
</reference>